<protein>
    <submittedName>
        <fullName evidence="2">Uncharacterized protein</fullName>
    </submittedName>
</protein>
<dbReference type="AlphaFoldDB" id="A0A5C3LQP7"/>
<keyword evidence="3" id="KW-1185">Reference proteome</keyword>
<evidence type="ECO:0000256" key="1">
    <source>
        <dbReference type="SAM" id="MobiDB-lite"/>
    </source>
</evidence>
<dbReference type="Proteomes" id="UP000308652">
    <property type="component" value="Unassembled WGS sequence"/>
</dbReference>
<gene>
    <name evidence="2" type="ORF">BDQ12DRAFT_669093</name>
</gene>
<feature type="region of interest" description="Disordered" evidence="1">
    <location>
        <begin position="48"/>
        <end position="100"/>
    </location>
</feature>
<proteinExistence type="predicted"/>
<accession>A0A5C3LQP7</accession>
<dbReference type="EMBL" id="ML213627">
    <property type="protein sequence ID" value="TFK34907.1"/>
    <property type="molecule type" value="Genomic_DNA"/>
</dbReference>
<feature type="compositionally biased region" description="Polar residues" evidence="1">
    <location>
        <begin position="64"/>
        <end position="87"/>
    </location>
</feature>
<name>A0A5C3LQP7_9AGAR</name>
<reference evidence="2 3" key="1">
    <citation type="journal article" date="2019" name="Nat. Ecol. Evol.">
        <title>Megaphylogeny resolves global patterns of mushroom evolution.</title>
        <authorList>
            <person name="Varga T."/>
            <person name="Krizsan K."/>
            <person name="Foldi C."/>
            <person name="Dima B."/>
            <person name="Sanchez-Garcia M."/>
            <person name="Sanchez-Ramirez S."/>
            <person name="Szollosi G.J."/>
            <person name="Szarkandi J.G."/>
            <person name="Papp V."/>
            <person name="Albert L."/>
            <person name="Andreopoulos W."/>
            <person name="Angelini C."/>
            <person name="Antonin V."/>
            <person name="Barry K.W."/>
            <person name="Bougher N.L."/>
            <person name="Buchanan P."/>
            <person name="Buyck B."/>
            <person name="Bense V."/>
            <person name="Catcheside P."/>
            <person name="Chovatia M."/>
            <person name="Cooper J."/>
            <person name="Damon W."/>
            <person name="Desjardin D."/>
            <person name="Finy P."/>
            <person name="Geml J."/>
            <person name="Haridas S."/>
            <person name="Hughes K."/>
            <person name="Justo A."/>
            <person name="Karasinski D."/>
            <person name="Kautmanova I."/>
            <person name="Kiss B."/>
            <person name="Kocsube S."/>
            <person name="Kotiranta H."/>
            <person name="LaButti K.M."/>
            <person name="Lechner B.E."/>
            <person name="Liimatainen K."/>
            <person name="Lipzen A."/>
            <person name="Lukacs Z."/>
            <person name="Mihaltcheva S."/>
            <person name="Morgado L.N."/>
            <person name="Niskanen T."/>
            <person name="Noordeloos M.E."/>
            <person name="Ohm R.A."/>
            <person name="Ortiz-Santana B."/>
            <person name="Ovrebo C."/>
            <person name="Racz N."/>
            <person name="Riley R."/>
            <person name="Savchenko A."/>
            <person name="Shiryaev A."/>
            <person name="Soop K."/>
            <person name="Spirin V."/>
            <person name="Szebenyi C."/>
            <person name="Tomsovsky M."/>
            <person name="Tulloss R.E."/>
            <person name="Uehling J."/>
            <person name="Grigoriev I.V."/>
            <person name="Vagvolgyi C."/>
            <person name="Papp T."/>
            <person name="Martin F.M."/>
            <person name="Miettinen O."/>
            <person name="Hibbett D.S."/>
            <person name="Nagy L.G."/>
        </authorList>
    </citation>
    <scope>NUCLEOTIDE SEQUENCE [LARGE SCALE GENOMIC DNA]</scope>
    <source>
        <strain evidence="2 3">CBS 166.37</strain>
    </source>
</reference>
<evidence type="ECO:0000313" key="3">
    <source>
        <dbReference type="Proteomes" id="UP000308652"/>
    </source>
</evidence>
<sequence>MSSCLIHATSILSSKREDKTSLTRNYLNGRERRLLTWMQSTAVAKTKKIPVKSNAPPKVKESTKLNTASKPTSAKHTTVSKSASKQAKQQENKGDQCSRSRTVVQYGRISNIEAARRESKKNRRTAAMIKRGKSIRYNRVIGGNVLGTSTPPLFITDGGQPAALPIDYSILQPAHGEMLVKRVPVLQYCNCGLNNRK</sequence>
<organism evidence="2 3">
    <name type="scientific">Crucibulum laeve</name>
    <dbReference type="NCBI Taxonomy" id="68775"/>
    <lineage>
        <taxon>Eukaryota</taxon>
        <taxon>Fungi</taxon>
        <taxon>Dikarya</taxon>
        <taxon>Basidiomycota</taxon>
        <taxon>Agaricomycotina</taxon>
        <taxon>Agaricomycetes</taxon>
        <taxon>Agaricomycetidae</taxon>
        <taxon>Agaricales</taxon>
        <taxon>Agaricineae</taxon>
        <taxon>Nidulariaceae</taxon>
        <taxon>Crucibulum</taxon>
    </lineage>
</organism>
<feature type="compositionally biased region" description="Basic and acidic residues" evidence="1">
    <location>
        <begin position="88"/>
        <end position="98"/>
    </location>
</feature>
<evidence type="ECO:0000313" key="2">
    <source>
        <dbReference type="EMBL" id="TFK34907.1"/>
    </source>
</evidence>